<keyword evidence="6" id="KW-0654">Proteoglycan</keyword>
<evidence type="ECO:0000313" key="15">
    <source>
        <dbReference type="Proteomes" id="UP001497525"/>
    </source>
</evidence>
<dbReference type="GO" id="GO:1905475">
    <property type="term" value="P:regulation of protein localization to membrane"/>
    <property type="evidence" value="ECO:0007669"/>
    <property type="project" value="TreeGrafter"/>
</dbReference>
<dbReference type="GO" id="GO:0098552">
    <property type="term" value="C:side of membrane"/>
    <property type="evidence" value="ECO:0007669"/>
    <property type="project" value="UniProtKB-KW"/>
</dbReference>
<keyword evidence="8" id="KW-0325">Glycoprotein</keyword>
<keyword evidence="7" id="KW-0472">Membrane</keyword>
<dbReference type="GO" id="GO:0045202">
    <property type="term" value="C:synapse"/>
    <property type="evidence" value="ECO:0007669"/>
    <property type="project" value="TreeGrafter"/>
</dbReference>
<evidence type="ECO:0000313" key="14">
    <source>
        <dbReference type="EMBL" id="CAL5135547.1"/>
    </source>
</evidence>
<evidence type="ECO:0000256" key="2">
    <source>
        <dbReference type="ARBA" id="ARBA00010260"/>
    </source>
</evidence>
<protein>
    <recommendedName>
        <fullName evidence="16">Glypican</fullName>
    </recommendedName>
</protein>
<feature type="compositionally biased region" description="Polar residues" evidence="12">
    <location>
        <begin position="541"/>
        <end position="561"/>
    </location>
</feature>
<dbReference type="PANTHER" id="PTHR10822:SF30">
    <property type="entry name" value="DALLY-LIKE, ISOFORM A"/>
    <property type="match status" value="1"/>
</dbReference>
<evidence type="ECO:0000256" key="5">
    <source>
        <dbReference type="ARBA" id="ARBA00022729"/>
    </source>
</evidence>
<dbReference type="GO" id="GO:0005576">
    <property type="term" value="C:extracellular region"/>
    <property type="evidence" value="ECO:0007669"/>
    <property type="project" value="TreeGrafter"/>
</dbReference>
<keyword evidence="5 13" id="KW-0732">Signal</keyword>
<dbReference type="EMBL" id="CAXLJL010000267">
    <property type="protein sequence ID" value="CAL5135547.1"/>
    <property type="molecule type" value="Genomic_DNA"/>
</dbReference>
<feature type="region of interest" description="Disordered" evidence="12">
    <location>
        <begin position="514"/>
        <end position="594"/>
    </location>
</feature>
<dbReference type="AlphaFoldDB" id="A0AAV2TJH4"/>
<evidence type="ECO:0000256" key="7">
    <source>
        <dbReference type="ARBA" id="ARBA00023136"/>
    </source>
</evidence>
<comment type="caution">
    <text evidence="14">The sequence shown here is derived from an EMBL/GenBank/DDBJ whole genome shotgun (WGS) entry which is preliminary data.</text>
</comment>
<feature type="compositionally biased region" description="Polar residues" evidence="12">
    <location>
        <begin position="683"/>
        <end position="692"/>
    </location>
</feature>
<comment type="subcellular location">
    <subcellularLocation>
        <location evidence="1">Cell membrane</location>
        <topology evidence="1">Lipid-anchor</topology>
        <topology evidence="1">GPI-anchor</topology>
    </subcellularLocation>
</comment>
<dbReference type="Pfam" id="PF01153">
    <property type="entry name" value="Glypican"/>
    <property type="match status" value="1"/>
</dbReference>
<evidence type="ECO:0000256" key="9">
    <source>
        <dbReference type="ARBA" id="ARBA00023207"/>
    </source>
</evidence>
<evidence type="ECO:0000256" key="8">
    <source>
        <dbReference type="ARBA" id="ARBA00023180"/>
    </source>
</evidence>
<evidence type="ECO:0000256" key="3">
    <source>
        <dbReference type="ARBA" id="ARBA00022475"/>
    </source>
</evidence>
<evidence type="ECO:0000256" key="13">
    <source>
        <dbReference type="SAM" id="SignalP"/>
    </source>
</evidence>
<dbReference type="InterPro" id="IPR001863">
    <property type="entry name" value="Glypican"/>
</dbReference>
<dbReference type="Proteomes" id="UP001497525">
    <property type="component" value="Unassembled WGS sequence"/>
</dbReference>
<evidence type="ECO:0000256" key="11">
    <source>
        <dbReference type="RuleBase" id="RU003518"/>
    </source>
</evidence>
<feature type="signal peptide" evidence="13">
    <location>
        <begin position="1"/>
        <end position="27"/>
    </location>
</feature>
<keyword evidence="9" id="KW-0357">Heparan sulfate</keyword>
<sequence length="815" mass="92014">MRQLWCFISTFCLGFVVLPLILVSSNTQICVELQKQWLKDHRDFIEGISVERTPSHNFVNVCNNYGVDAVHSEGCCTDGFRKTISRLANQEFERFCRGWVHRVAASFHYDALFLRKFFNSTLNKTAASLDVVFKGSYGYNYDRNKDFFIQFFENLRSYMLGSRQSMSSMVDEFFSELLRRVVRLMLFARSDNDLQVADCVALELSKKSPFDQTPQSVKMMTLQGFPPARIIGNALLIGGEILSFLTKKAVLTRTCSRTWIELRSCSLCAGIHDPPVCPQSCRSAFSSCLPDLKPLALEWRQFIDLLITVSYKLQGPISYPQVNHPLQLHITDAIMNLQGVLSRMDQSILANCNSHTSAHPLTRSIRAAQIGTPDHRSFMYSHTSSAVLGAPPPGQPALKNWATHIQRKYAYFRNLFDDPAERFCTNEFLRTSNLSSSSDLCWDGRRLISRYSVSSNEPRPPTAGHPADLVLARNLVKLRRLIKILREVAEHDGDPDFLPLEQVDFLIKLESESNAQETRAERRRAISKNDHNDRSKEQKRPQINQYRGTTDAIRNQQNPISSIYGDHSQGPVRPAHTSSMNPPDRGAYSWPDSTIAEGSGNAPWNSYETSDPYTGSVWPVPSHHSGDARFSQPNSNKAHQPSTSWTNRLTAPYSDDEDFVTSDPAASSGDDLKSSEDFGLNHALNTQSQQTHPAVPDKLSNSALASGETPWPHEVDTAILNRYPMDYTPNRFATPVAEDARAVINPPYQWNSQILYVNPPNEIWIPDGRQMSVNQFTYPSVVENFRPNSSCTHSVTHLQFHYLIFVLAIVANMCI</sequence>
<dbReference type="PANTHER" id="PTHR10822">
    <property type="entry name" value="GLYPICAN"/>
    <property type="match status" value="1"/>
</dbReference>
<feature type="chain" id="PRO_5043785868" description="Glypican" evidence="13">
    <location>
        <begin position="28"/>
        <end position="815"/>
    </location>
</feature>
<name>A0AAV2TJH4_CALDB</name>
<evidence type="ECO:0000256" key="6">
    <source>
        <dbReference type="ARBA" id="ARBA00022974"/>
    </source>
</evidence>
<reference evidence="14" key="1">
    <citation type="submission" date="2024-06" db="EMBL/GenBank/DDBJ databases">
        <authorList>
            <person name="Liu X."/>
            <person name="Lenzi L."/>
            <person name="Haldenby T S."/>
            <person name="Uol C."/>
        </authorList>
    </citation>
    <scope>NUCLEOTIDE SEQUENCE</scope>
</reference>
<dbReference type="GO" id="GO:0009986">
    <property type="term" value="C:cell surface"/>
    <property type="evidence" value="ECO:0007669"/>
    <property type="project" value="TreeGrafter"/>
</dbReference>
<organism evidence="14 15">
    <name type="scientific">Calicophoron daubneyi</name>
    <name type="common">Rumen fluke</name>
    <name type="synonym">Paramphistomum daubneyi</name>
    <dbReference type="NCBI Taxonomy" id="300641"/>
    <lineage>
        <taxon>Eukaryota</taxon>
        <taxon>Metazoa</taxon>
        <taxon>Spiralia</taxon>
        <taxon>Lophotrochozoa</taxon>
        <taxon>Platyhelminthes</taxon>
        <taxon>Trematoda</taxon>
        <taxon>Digenea</taxon>
        <taxon>Plagiorchiida</taxon>
        <taxon>Pronocephalata</taxon>
        <taxon>Paramphistomoidea</taxon>
        <taxon>Paramphistomidae</taxon>
        <taxon>Calicophoron</taxon>
    </lineage>
</organism>
<comment type="similarity">
    <text evidence="2 11">Belongs to the glypican family.</text>
</comment>
<dbReference type="GO" id="GO:0016477">
    <property type="term" value="P:cell migration"/>
    <property type="evidence" value="ECO:0007669"/>
    <property type="project" value="TreeGrafter"/>
</dbReference>
<evidence type="ECO:0000256" key="10">
    <source>
        <dbReference type="ARBA" id="ARBA00023288"/>
    </source>
</evidence>
<feature type="compositionally biased region" description="Basic and acidic residues" evidence="12">
    <location>
        <begin position="518"/>
        <end position="540"/>
    </location>
</feature>
<evidence type="ECO:0000256" key="12">
    <source>
        <dbReference type="SAM" id="MobiDB-lite"/>
    </source>
</evidence>
<keyword evidence="3" id="KW-1003">Cell membrane</keyword>
<dbReference type="GO" id="GO:0009966">
    <property type="term" value="P:regulation of signal transduction"/>
    <property type="evidence" value="ECO:0007669"/>
    <property type="project" value="InterPro"/>
</dbReference>
<evidence type="ECO:0000256" key="1">
    <source>
        <dbReference type="ARBA" id="ARBA00004609"/>
    </source>
</evidence>
<keyword evidence="4" id="KW-0336">GPI-anchor</keyword>
<proteinExistence type="inferred from homology"/>
<keyword evidence="10" id="KW-0449">Lipoprotein</keyword>
<accession>A0AAV2TJH4</accession>
<evidence type="ECO:0000256" key="4">
    <source>
        <dbReference type="ARBA" id="ARBA00022622"/>
    </source>
</evidence>
<evidence type="ECO:0008006" key="16">
    <source>
        <dbReference type="Google" id="ProtNLM"/>
    </source>
</evidence>
<feature type="region of interest" description="Disordered" evidence="12">
    <location>
        <begin position="618"/>
        <end position="710"/>
    </location>
</feature>
<gene>
    <name evidence="14" type="ORF">CDAUBV1_LOCUS9683</name>
</gene>
<dbReference type="GO" id="GO:0005886">
    <property type="term" value="C:plasma membrane"/>
    <property type="evidence" value="ECO:0007669"/>
    <property type="project" value="UniProtKB-SubCell"/>
</dbReference>
<feature type="compositionally biased region" description="Polar residues" evidence="12">
    <location>
        <begin position="631"/>
        <end position="649"/>
    </location>
</feature>